<evidence type="ECO:0000313" key="1">
    <source>
        <dbReference type="EMBL" id="BDS13193.1"/>
    </source>
</evidence>
<dbReference type="Proteomes" id="UP001060919">
    <property type="component" value="Chromosome"/>
</dbReference>
<organism evidence="1 2">
    <name type="scientific">Aureispira anguillae</name>
    <dbReference type="NCBI Taxonomy" id="2864201"/>
    <lineage>
        <taxon>Bacteria</taxon>
        <taxon>Pseudomonadati</taxon>
        <taxon>Bacteroidota</taxon>
        <taxon>Saprospiria</taxon>
        <taxon>Saprospirales</taxon>
        <taxon>Saprospiraceae</taxon>
        <taxon>Aureispira</taxon>
    </lineage>
</organism>
<accession>A0A915YHJ4</accession>
<gene>
    <name evidence="1" type="ORF">AsAng_0039210</name>
</gene>
<dbReference type="AlphaFoldDB" id="A0A915YHJ4"/>
<name>A0A915YHJ4_9BACT</name>
<proteinExistence type="predicted"/>
<keyword evidence="2" id="KW-1185">Reference proteome</keyword>
<protein>
    <submittedName>
        <fullName evidence="1">Uncharacterized protein</fullName>
    </submittedName>
</protein>
<dbReference type="EMBL" id="AP026867">
    <property type="protein sequence ID" value="BDS13193.1"/>
    <property type="molecule type" value="Genomic_DNA"/>
</dbReference>
<dbReference type="KEGG" id="aup:AsAng_0039210"/>
<evidence type="ECO:0000313" key="2">
    <source>
        <dbReference type="Proteomes" id="UP001060919"/>
    </source>
</evidence>
<sequence>MSYSNFLEDGFEPPTLMPQAKKERFYSPLHYFYQKATLN</sequence>
<reference evidence="1" key="1">
    <citation type="submission" date="2022-09" db="EMBL/GenBank/DDBJ databases">
        <title>Aureispira anguillicida sp. nov., isolated from Leptocephalus of Japanese eel Anguilla japonica.</title>
        <authorList>
            <person name="Yuasa K."/>
            <person name="Mekata T."/>
            <person name="Ikunari K."/>
        </authorList>
    </citation>
    <scope>NUCLEOTIDE SEQUENCE</scope>
    <source>
        <strain evidence="1">EL160426</strain>
    </source>
</reference>